<dbReference type="Gene3D" id="1.10.238.10">
    <property type="entry name" value="EF-hand"/>
    <property type="match status" value="1"/>
</dbReference>
<dbReference type="InterPro" id="IPR002048">
    <property type="entry name" value="EF_hand_dom"/>
</dbReference>
<keyword evidence="4" id="KW-1185">Reference proteome</keyword>
<dbReference type="PROSITE" id="PS00018">
    <property type="entry name" value="EF_HAND_1"/>
    <property type="match status" value="1"/>
</dbReference>
<dbReference type="AlphaFoldDB" id="A0AAW1PNP9"/>
<name>A0AAW1PNP9_9CHLO</name>
<proteinExistence type="predicted"/>
<evidence type="ECO:0000313" key="3">
    <source>
        <dbReference type="EMBL" id="KAK9809564.1"/>
    </source>
</evidence>
<reference evidence="3 4" key="1">
    <citation type="journal article" date="2024" name="Nat. Commun.">
        <title>Phylogenomics reveals the evolutionary origins of lichenization in chlorophyte algae.</title>
        <authorList>
            <person name="Puginier C."/>
            <person name="Libourel C."/>
            <person name="Otte J."/>
            <person name="Skaloud P."/>
            <person name="Haon M."/>
            <person name="Grisel S."/>
            <person name="Petersen M."/>
            <person name="Berrin J.G."/>
            <person name="Delaux P.M."/>
            <person name="Dal Grande F."/>
            <person name="Keller J."/>
        </authorList>
    </citation>
    <scope>NUCLEOTIDE SEQUENCE [LARGE SCALE GENOMIC DNA]</scope>
    <source>
        <strain evidence="3 4">SAG 2036</strain>
    </source>
</reference>
<evidence type="ECO:0000313" key="4">
    <source>
        <dbReference type="Proteomes" id="UP001465755"/>
    </source>
</evidence>
<dbReference type="GO" id="GO:0005509">
    <property type="term" value="F:calcium ion binding"/>
    <property type="evidence" value="ECO:0007669"/>
    <property type="project" value="InterPro"/>
</dbReference>
<sequence length="272" mass="30323">MDSRLCGACTLRTSRPCLLRCPTVHCKAASSPEGTVELTDVQRKRFRSLQLTPEERNAPAPDIVTQAEESLQEYCSVFPEDDAAGVAQCWDAYNYFQERKDLASSTCTIEEEEGLRDGPGCSDWDRFQDFVRRMFGYASARNFVSTLSTLARFRDRDNLSVKPAVSAPEPPKDAGLPDYARDNLVALFEAMDADGNGKLNVAEFRAAMQQLGGNLSGDSVGTIFEAMGIYGFLTLDQFLDIVEVEGSASHTPLNNWLQRRSREQLRDHSLMR</sequence>
<dbReference type="SMART" id="SM00054">
    <property type="entry name" value="EFh"/>
    <property type="match status" value="1"/>
</dbReference>
<accession>A0AAW1PNP9</accession>
<dbReference type="InterPro" id="IPR011992">
    <property type="entry name" value="EF-hand-dom_pair"/>
</dbReference>
<evidence type="ECO:0000259" key="2">
    <source>
        <dbReference type="PROSITE" id="PS50222"/>
    </source>
</evidence>
<dbReference type="InterPro" id="IPR018247">
    <property type="entry name" value="EF_Hand_1_Ca_BS"/>
</dbReference>
<dbReference type="PROSITE" id="PS50222">
    <property type="entry name" value="EF_HAND_2"/>
    <property type="match status" value="1"/>
</dbReference>
<protein>
    <recommendedName>
        <fullName evidence="2">EF-hand domain-containing protein</fullName>
    </recommendedName>
</protein>
<dbReference type="CDD" id="cd00051">
    <property type="entry name" value="EFh"/>
    <property type="match status" value="1"/>
</dbReference>
<organism evidence="3 4">
    <name type="scientific">Symbiochloris irregularis</name>
    <dbReference type="NCBI Taxonomy" id="706552"/>
    <lineage>
        <taxon>Eukaryota</taxon>
        <taxon>Viridiplantae</taxon>
        <taxon>Chlorophyta</taxon>
        <taxon>core chlorophytes</taxon>
        <taxon>Trebouxiophyceae</taxon>
        <taxon>Trebouxiales</taxon>
        <taxon>Trebouxiaceae</taxon>
        <taxon>Symbiochloris</taxon>
    </lineage>
</organism>
<dbReference type="Pfam" id="PF13405">
    <property type="entry name" value="EF-hand_6"/>
    <property type="match status" value="1"/>
</dbReference>
<keyword evidence="1" id="KW-0106">Calcium</keyword>
<dbReference type="Proteomes" id="UP001465755">
    <property type="component" value="Unassembled WGS sequence"/>
</dbReference>
<gene>
    <name evidence="3" type="ORF">WJX73_002464</name>
</gene>
<evidence type="ECO:0000256" key="1">
    <source>
        <dbReference type="ARBA" id="ARBA00022837"/>
    </source>
</evidence>
<feature type="domain" description="EF-hand" evidence="2">
    <location>
        <begin position="179"/>
        <end position="214"/>
    </location>
</feature>
<dbReference type="SUPFAM" id="SSF47473">
    <property type="entry name" value="EF-hand"/>
    <property type="match status" value="1"/>
</dbReference>
<comment type="caution">
    <text evidence="3">The sequence shown here is derived from an EMBL/GenBank/DDBJ whole genome shotgun (WGS) entry which is preliminary data.</text>
</comment>
<dbReference type="EMBL" id="JALJOQ010000018">
    <property type="protein sequence ID" value="KAK9809564.1"/>
    <property type="molecule type" value="Genomic_DNA"/>
</dbReference>